<dbReference type="SMART" id="SM00382">
    <property type="entry name" value="AAA"/>
    <property type="match status" value="1"/>
</dbReference>
<dbReference type="InterPro" id="IPR003439">
    <property type="entry name" value="ABC_transporter-like_ATP-bd"/>
</dbReference>
<keyword evidence="4" id="KW-1003">Cell membrane</keyword>
<dbReference type="KEGG" id="cace:CACET_c28870"/>
<dbReference type="Proteomes" id="UP000035704">
    <property type="component" value="Chromosome"/>
</dbReference>
<protein>
    <submittedName>
        <fullName evidence="11">ABC-type dipeptide/oligopeptide/nickel transport system, ATpase component</fullName>
    </submittedName>
</protein>
<dbReference type="PANTHER" id="PTHR43297">
    <property type="entry name" value="OLIGOPEPTIDE TRANSPORT ATP-BINDING PROTEIN APPD"/>
    <property type="match status" value="1"/>
</dbReference>
<comment type="similarity">
    <text evidence="2">Belongs to the ABC transporter superfamily.</text>
</comment>
<evidence type="ECO:0000256" key="1">
    <source>
        <dbReference type="ARBA" id="ARBA00004202"/>
    </source>
</evidence>
<gene>
    <name evidence="11" type="ORF">CACET_c28870</name>
</gene>
<keyword evidence="3" id="KW-0813">Transport</keyword>
<dbReference type="GO" id="GO:0005886">
    <property type="term" value="C:plasma membrane"/>
    <property type="evidence" value="ECO:0007669"/>
    <property type="project" value="UniProtKB-SubCell"/>
</dbReference>
<sequence>MSIELQKNLQKPLTHSRNGTLPSIPIPVLQLEQLEIYVQQGQKKNTLVEEVSFKIGAGETLGLVGESGSGKSVTASAILGLLPNTLHIGGGKILFQGEEMLSDKMQAGLRGKGIGLVFQDYQGSFTPFLKIGKQLVEVLRTHQQLSYQEAKGIAMEWLQKVNLPQDRVFNSYPFQLSGGQLQRAALAAAMMLRPALLIADEPTTALDVLTGERVLDLMKDLQRQTQCAILLISHDLRHVLKRADTVAVMKDGKIVEMKSAQTIRYGATHPYTQMLLKTRPFLSDIYEKNAENKESTKMSKTTACSKGGVA</sequence>
<feature type="domain" description="ABC transporter" evidence="10">
    <location>
        <begin position="29"/>
        <end position="276"/>
    </location>
</feature>
<keyword evidence="9" id="KW-0472">Membrane</keyword>
<dbReference type="Pfam" id="PF00005">
    <property type="entry name" value="ABC_tran"/>
    <property type="match status" value="1"/>
</dbReference>
<dbReference type="InterPro" id="IPR017871">
    <property type="entry name" value="ABC_transporter-like_CS"/>
</dbReference>
<dbReference type="PANTHER" id="PTHR43297:SF14">
    <property type="entry name" value="ATPASE AAA-TYPE CORE DOMAIN-CONTAINING PROTEIN"/>
    <property type="match status" value="1"/>
</dbReference>
<evidence type="ECO:0000256" key="2">
    <source>
        <dbReference type="ARBA" id="ARBA00005417"/>
    </source>
</evidence>
<organism evidence="11 12">
    <name type="scientific">Clostridium aceticum</name>
    <dbReference type="NCBI Taxonomy" id="84022"/>
    <lineage>
        <taxon>Bacteria</taxon>
        <taxon>Bacillati</taxon>
        <taxon>Bacillota</taxon>
        <taxon>Clostridia</taxon>
        <taxon>Eubacteriales</taxon>
        <taxon>Clostridiaceae</taxon>
        <taxon>Clostridium</taxon>
    </lineage>
</organism>
<dbReference type="STRING" id="84022.CACET_c28870"/>
<reference evidence="11 12" key="1">
    <citation type="submission" date="2014-10" db="EMBL/GenBank/DDBJ databases">
        <title>Genome sequence of Clostridium aceticum DSM 1496.</title>
        <authorList>
            <person name="Poehlein A."/>
            <person name="Schiel-Bengelsdorf B."/>
            <person name="Gottschalk G."/>
            <person name="Duerre P."/>
            <person name="Daniel R."/>
        </authorList>
    </citation>
    <scope>NUCLEOTIDE SEQUENCE [LARGE SCALE GENOMIC DNA]</scope>
    <source>
        <strain evidence="11 12">DSM 1496</strain>
    </source>
</reference>
<evidence type="ECO:0000256" key="8">
    <source>
        <dbReference type="ARBA" id="ARBA00022967"/>
    </source>
</evidence>
<evidence type="ECO:0000256" key="6">
    <source>
        <dbReference type="ARBA" id="ARBA00022741"/>
    </source>
</evidence>
<dbReference type="EMBL" id="CP009687">
    <property type="protein sequence ID" value="AKL96332.1"/>
    <property type="molecule type" value="Genomic_DNA"/>
</dbReference>
<dbReference type="GO" id="GO:0005524">
    <property type="term" value="F:ATP binding"/>
    <property type="evidence" value="ECO:0007669"/>
    <property type="project" value="UniProtKB-KW"/>
</dbReference>
<keyword evidence="6" id="KW-0547">Nucleotide-binding</keyword>
<dbReference type="PATRIC" id="fig|84022.6.peg.2934"/>
<keyword evidence="5" id="KW-0997">Cell inner membrane</keyword>
<dbReference type="SUPFAM" id="SSF52540">
    <property type="entry name" value="P-loop containing nucleoside triphosphate hydrolases"/>
    <property type="match status" value="1"/>
</dbReference>
<name>A0A0G3WEH4_9CLOT</name>
<evidence type="ECO:0000256" key="3">
    <source>
        <dbReference type="ARBA" id="ARBA00022448"/>
    </source>
</evidence>
<evidence type="ECO:0000256" key="5">
    <source>
        <dbReference type="ARBA" id="ARBA00022519"/>
    </source>
</evidence>
<dbReference type="InterPro" id="IPR050388">
    <property type="entry name" value="ABC_Ni/Peptide_Import"/>
</dbReference>
<evidence type="ECO:0000256" key="4">
    <source>
        <dbReference type="ARBA" id="ARBA00022475"/>
    </source>
</evidence>
<dbReference type="PROSITE" id="PS00211">
    <property type="entry name" value="ABC_TRANSPORTER_1"/>
    <property type="match status" value="1"/>
</dbReference>
<dbReference type="GO" id="GO:0016887">
    <property type="term" value="F:ATP hydrolysis activity"/>
    <property type="evidence" value="ECO:0007669"/>
    <property type="project" value="InterPro"/>
</dbReference>
<dbReference type="InterPro" id="IPR027417">
    <property type="entry name" value="P-loop_NTPase"/>
</dbReference>
<dbReference type="AlphaFoldDB" id="A0A0G3WEH4"/>
<dbReference type="OrthoDB" id="9806285at2"/>
<dbReference type="PROSITE" id="PS50893">
    <property type="entry name" value="ABC_TRANSPORTER_2"/>
    <property type="match status" value="1"/>
</dbReference>
<dbReference type="Gene3D" id="3.40.50.300">
    <property type="entry name" value="P-loop containing nucleotide triphosphate hydrolases"/>
    <property type="match status" value="1"/>
</dbReference>
<evidence type="ECO:0000313" key="11">
    <source>
        <dbReference type="EMBL" id="AKL96332.1"/>
    </source>
</evidence>
<evidence type="ECO:0000256" key="7">
    <source>
        <dbReference type="ARBA" id="ARBA00022840"/>
    </source>
</evidence>
<dbReference type="RefSeq" id="WP_052661426.1">
    <property type="nucleotide sequence ID" value="NZ_CP009687.1"/>
</dbReference>
<keyword evidence="7" id="KW-0067">ATP-binding</keyword>
<evidence type="ECO:0000256" key="9">
    <source>
        <dbReference type="ARBA" id="ARBA00023136"/>
    </source>
</evidence>
<accession>A0A0G3WEH4</accession>
<comment type="subcellular location">
    <subcellularLocation>
        <location evidence="1">Cell membrane</location>
        <topology evidence="1">Peripheral membrane protein</topology>
    </subcellularLocation>
</comment>
<proteinExistence type="inferred from homology"/>
<dbReference type="InterPro" id="IPR003593">
    <property type="entry name" value="AAA+_ATPase"/>
</dbReference>
<evidence type="ECO:0000259" key="10">
    <source>
        <dbReference type="PROSITE" id="PS50893"/>
    </source>
</evidence>
<evidence type="ECO:0000313" key="12">
    <source>
        <dbReference type="Proteomes" id="UP000035704"/>
    </source>
</evidence>
<keyword evidence="12" id="KW-1185">Reference proteome</keyword>
<keyword evidence="8" id="KW-1278">Translocase</keyword>
<dbReference type="CDD" id="cd03257">
    <property type="entry name" value="ABC_NikE_OppD_transporters"/>
    <property type="match status" value="1"/>
</dbReference>